<sequence length="102" mass="9941">MSTAPAAPAGGGGGGGAGAGGGADTPDSKPSQMFKNCWSCRLLSGGGLILSGAYVFTAARRVMRQGGPTSMGTVAQITFAASLAAWGLVVIADPVGKAQRKT</sequence>
<evidence type="ECO:0000313" key="2">
    <source>
        <dbReference type="Proteomes" id="UP000793456"/>
    </source>
</evidence>
<comment type="caution">
    <text evidence="1">The sequence shown here is derived from an EMBL/GenBank/DDBJ whole genome shotgun (WGS) entry which is preliminary data.</text>
</comment>
<organism evidence="1 2">
    <name type="scientific">Larimichthys crocea</name>
    <name type="common">Large yellow croaker</name>
    <name type="synonym">Pseudosciaena crocea</name>
    <dbReference type="NCBI Taxonomy" id="215358"/>
    <lineage>
        <taxon>Eukaryota</taxon>
        <taxon>Metazoa</taxon>
        <taxon>Chordata</taxon>
        <taxon>Craniata</taxon>
        <taxon>Vertebrata</taxon>
        <taxon>Euteleostomi</taxon>
        <taxon>Actinopterygii</taxon>
        <taxon>Neopterygii</taxon>
        <taxon>Teleostei</taxon>
        <taxon>Neoteleostei</taxon>
        <taxon>Acanthomorphata</taxon>
        <taxon>Eupercaria</taxon>
        <taxon>Sciaenidae</taxon>
        <taxon>Larimichthys</taxon>
    </lineage>
</organism>
<protein>
    <submittedName>
        <fullName evidence="1">Uncharacterized protein</fullName>
    </submittedName>
</protein>
<name>A0ACD3RHM1_LARCR</name>
<gene>
    <name evidence="1" type="ORF">E3U43_010439</name>
</gene>
<accession>A0ACD3RHM1</accession>
<proteinExistence type="predicted"/>
<reference evidence="1" key="1">
    <citation type="submission" date="2018-11" db="EMBL/GenBank/DDBJ databases">
        <title>The sequence and de novo assembly of Larimichthys crocea genome using PacBio and Hi-C technologies.</title>
        <authorList>
            <person name="Xu P."/>
            <person name="Chen B."/>
            <person name="Zhou Z."/>
            <person name="Ke Q."/>
            <person name="Wu Y."/>
            <person name="Bai H."/>
            <person name="Pu F."/>
        </authorList>
    </citation>
    <scope>NUCLEOTIDE SEQUENCE</scope>
    <source>
        <tissue evidence="1">Muscle</tissue>
    </source>
</reference>
<dbReference type="Proteomes" id="UP000793456">
    <property type="component" value="Chromosome VI"/>
</dbReference>
<dbReference type="EMBL" id="CM011679">
    <property type="protein sequence ID" value="TMS18113.1"/>
    <property type="molecule type" value="Genomic_DNA"/>
</dbReference>
<evidence type="ECO:0000313" key="1">
    <source>
        <dbReference type="EMBL" id="TMS18113.1"/>
    </source>
</evidence>
<keyword evidence="2" id="KW-1185">Reference proteome</keyword>